<dbReference type="Pfam" id="PF00795">
    <property type="entry name" value="CN_hydrolase"/>
    <property type="match status" value="1"/>
</dbReference>
<dbReference type="RefSeq" id="WP_407590235.1">
    <property type="nucleotide sequence ID" value="NZ_JBHDIY010000002.1"/>
</dbReference>
<keyword evidence="1 3" id="KW-0378">Hydrolase</keyword>
<dbReference type="EMBL" id="JBHDIY010000002">
    <property type="protein sequence ID" value="MFL4468485.1"/>
    <property type="molecule type" value="Genomic_DNA"/>
</dbReference>
<organism evidence="3 4">
    <name type="scientific">Tateyamaria armeniaca</name>
    <dbReference type="NCBI Taxonomy" id="2518930"/>
    <lineage>
        <taxon>Bacteria</taxon>
        <taxon>Pseudomonadati</taxon>
        <taxon>Pseudomonadota</taxon>
        <taxon>Alphaproteobacteria</taxon>
        <taxon>Rhodobacterales</taxon>
        <taxon>Roseobacteraceae</taxon>
        <taxon>Tateyamaria</taxon>
    </lineage>
</organism>
<evidence type="ECO:0000256" key="1">
    <source>
        <dbReference type="ARBA" id="ARBA00022801"/>
    </source>
</evidence>
<protein>
    <submittedName>
        <fullName evidence="3">Carbon-nitrogen hydrolase family protein</fullName>
    </submittedName>
</protein>
<feature type="domain" description="CN hydrolase" evidence="2">
    <location>
        <begin position="1"/>
        <end position="236"/>
    </location>
</feature>
<dbReference type="PANTHER" id="PTHR43674">
    <property type="entry name" value="NITRILASE C965.09-RELATED"/>
    <property type="match status" value="1"/>
</dbReference>
<proteinExistence type="predicted"/>
<dbReference type="InterPro" id="IPR003010">
    <property type="entry name" value="C-N_Hydrolase"/>
</dbReference>
<dbReference type="Gene3D" id="3.60.110.10">
    <property type="entry name" value="Carbon-nitrogen hydrolase"/>
    <property type="match status" value="1"/>
</dbReference>
<comment type="caution">
    <text evidence="3">The sequence shown here is derived from an EMBL/GenBank/DDBJ whole genome shotgun (WGS) entry which is preliminary data.</text>
</comment>
<dbReference type="CDD" id="cd07576">
    <property type="entry name" value="R-amidase_like"/>
    <property type="match status" value="1"/>
</dbReference>
<dbReference type="PROSITE" id="PS50263">
    <property type="entry name" value="CN_HYDROLASE"/>
    <property type="match status" value="1"/>
</dbReference>
<dbReference type="InterPro" id="IPR050345">
    <property type="entry name" value="Aliph_Amidase/BUP"/>
</dbReference>
<dbReference type="GO" id="GO:0016787">
    <property type="term" value="F:hydrolase activity"/>
    <property type="evidence" value="ECO:0007669"/>
    <property type="project" value="UniProtKB-KW"/>
</dbReference>
<keyword evidence="4" id="KW-1185">Reference proteome</keyword>
<dbReference type="InterPro" id="IPR044083">
    <property type="entry name" value="RamA-like"/>
</dbReference>
<reference evidence="3 4" key="1">
    <citation type="submission" date="2024-08" db="EMBL/GenBank/DDBJ databases">
        <title>Tateyamaria sp. nov., isolated from marine algae.</title>
        <authorList>
            <person name="Choi B.J."/>
            <person name="Kim J.M."/>
            <person name="Lee J.K."/>
            <person name="Choi D.G."/>
            <person name="Bayburt H."/>
            <person name="Baek J.H."/>
            <person name="Han D.M."/>
            <person name="Jeon C.O."/>
        </authorList>
    </citation>
    <scope>NUCLEOTIDE SEQUENCE [LARGE SCALE GENOMIC DNA]</scope>
    <source>
        <strain evidence="3 4">KMU-156</strain>
    </source>
</reference>
<accession>A0ABW8UNN2</accession>
<name>A0ABW8UNN2_9RHOB</name>
<evidence type="ECO:0000313" key="3">
    <source>
        <dbReference type="EMBL" id="MFL4468485.1"/>
    </source>
</evidence>
<dbReference type="PANTHER" id="PTHR43674:SF2">
    <property type="entry name" value="BETA-UREIDOPROPIONASE"/>
    <property type="match status" value="1"/>
</dbReference>
<gene>
    <name evidence="3" type="ORF">ACERZ8_00840</name>
</gene>
<sequence>MKLALWQTRPVSGIEAALKALSDVAEIAASEGADLLVTPEMYVGGYNIGAERTAAHADKAPFVVESLKAIAKTRGIALVAGLALPGNPRPYNACVAIDKTGEEVARYHKTHLFGGVDRTQFTAGDALSPVFDLNGWKVALAICYDVEFLELTRALALRGAETIICPTANMTPFDSVATRLVPARAEENAIYMAYCNYVGAEGQFAYNGLSCVAAPDGNDLVRGAEADDMLYATLDRAALNAARKAQTHLTDRRADLYGDLG</sequence>
<evidence type="ECO:0000313" key="4">
    <source>
        <dbReference type="Proteomes" id="UP001627408"/>
    </source>
</evidence>
<dbReference type="SUPFAM" id="SSF56317">
    <property type="entry name" value="Carbon-nitrogen hydrolase"/>
    <property type="match status" value="1"/>
</dbReference>
<dbReference type="InterPro" id="IPR036526">
    <property type="entry name" value="C-N_Hydrolase_sf"/>
</dbReference>
<dbReference type="Proteomes" id="UP001627408">
    <property type="component" value="Unassembled WGS sequence"/>
</dbReference>
<evidence type="ECO:0000259" key="2">
    <source>
        <dbReference type="PROSITE" id="PS50263"/>
    </source>
</evidence>